<dbReference type="AlphaFoldDB" id="A0A167X3W0"/>
<reference evidence="1 2" key="1">
    <citation type="journal article" date="2016" name="Genome Biol. Evol.">
        <title>Divergent and convergent evolution of fungal pathogenicity.</title>
        <authorList>
            <person name="Shang Y."/>
            <person name="Xiao G."/>
            <person name="Zheng P."/>
            <person name="Cen K."/>
            <person name="Zhan S."/>
            <person name="Wang C."/>
        </authorList>
    </citation>
    <scope>NUCLEOTIDE SEQUENCE [LARGE SCALE GENOMIC DNA]</scope>
    <source>
        <strain evidence="1 2">RCEF 264</strain>
    </source>
</reference>
<dbReference type="InterPro" id="IPR032157">
    <property type="entry name" value="PAC4"/>
</dbReference>
<name>A0A167X3W0_9HYPO</name>
<evidence type="ECO:0000313" key="1">
    <source>
        <dbReference type="EMBL" id="OAA64497.1"/>
    </source>
</evidence>
<evidence type="ECO:0000313" key="2">
    <source>
        <dbReference type="Proteomes" id="UP000076874"/>
    </source>
</evidence>
<gene>
    <name evidence="1" type="ORF">SPI_03144</name>
</gene>
<organism evidence="1 2">
    <name type="scientific">Niveomyces insectorum RCEF 264</name>
    <dbReference type="NCBI Taxonomy" id="1081102"/>
    <lineage>
        <taxon>Eukaryota</taxon>
        <taxon>Fungi</taxon>
        <taxon>Dikarya</taxon>
        <taxon>Ascomycota</taxon>
        <taxon>Pezizomycotina</taxon>
        <taxon>Sordariomycetes</taxon>
        <taxon>Hypocreomycetidae</taxon>
        <taxon>Hypocreales</taxon>
        <taxon>Cordycipitaceae</taxon>
        <taxon>Niveomyces</taxon>
    </lineage>
</organism>
<accession>A0A167X3W0</accession>
<keyword evidence="2" id="KW-1185">Reference proteome</keyword>
<protein>
    <submittedName>
        <fullName evidence="1">Uncharacterized protein</fullName>
    </submittedName>
</protein>
<comment type="caution">
    <text evidence="1">The sequence shown here is derived from an EMBL/GenBank/DDBJ whole genome shotgun (WGS) entry which is preliminary data.</text>
</comment>
<dbReference type="GO" id="GO:0043248">
    <property type="term" value="P:proteasome assembly"/>
    <property type="evidence" value="ECO:0007669"/>
    <property type="project" value="InterPro"/>
</dbReference>
<sequence length="193" mass="20793">MADSNDSSDSQTVTFATPLPHTLDTQIHVRLTTRAKSLMLFVTTAGTEDAAGSLSPLGSLVYAVPDRFNPGAPLCTNLYVEENSLEFATRLARLVAKKTQLPAYVSSSLSLERMGLGGTVEEVLEAFRAVTGTFLYGKEAARARFGQLPLSMNGHLDGSTGTQKVSTDVDDSKYYRKQQPLPEIIFLGTTTSP</sequence>
<dbReference type="EMBL" id="AZHD01000004">
    <property type="protein sequence ID" value="OAA64497.1"/>
    <property type="molecule type" value="Genomic_DNA"/>
</dbReference>
<dbReference type="Pfam" id="PF16093">
    <property type="entry name" value="PAC4"/>
    <property type="match status" value="1"/>
</dbReference>
<dbReference type="Proteomes" id="UP000076874">
    <property type="component" value="Unassembled WGS sequence"/>
</dbReference>
<dbReference type="OrthoDB" id="5407417at2759"/>
<dbReference type="Gene3D" id="3.30.230.100">
    <property type="match status" value="1"/>
</dbReference>
<proteinExistence type="predicted"/>